<name>A0A1G4EDF1_PLAVI</name>
<dbReference type="EMBL" id="FLYI01000277">
    <property type="protein sequence ID" value="SCA60552.1"/>
    <property type="molecule type" value="Genomic_DNA"/>
</dbReference>
<keyword evidence="1" id="KW-0812">Transmembrane</keyword>
<gene>
    <name evidence="2" type="ORF">PVC01_000082000</name>
</gene>
<accession>A0A1G4EDF1</accession>
<evidence type="ECO:0000256" key="1">
    <source>
        <dbReference type="SAM" id="Phobius"/>
    </source>
</evidence>
<dbReference type="VEuPathDB" id="PlasmoDB:PVX_011615"/>
<organism evidence="2 3">
    <name type="scientific">Plasmodium vivax</name>
    <name type="common">malaria parasite P. vivax</name>
    <dbReference type="NCBI Taxonomy" id="5855"/>
    <lineage>
        <taxon>Eukaryota</taxon>
        <taxon>Sar</taxon>
        <taxon>Alveolata</taxon>
        <taxon>Apicomplexa</taxon>
        <taxon>Aconoidasida</taxon>
        <taxon>Haemosporida</taxon>
        <taxon>Plasmodiidae</taxon>
        <taxon>Plasmodium</taxon>
        <taxon>Plasmodium (Plasmodium)</taxon>
    </lineage>
</organism>
<keyword evidence="1" id="KW-1133">Transmembrane helix</keyword>
<dbReference type="VEuPathDB" id="PlasmoDB:PVPAM_000012000"/>
<proteinExistence type="predicted"/>
<dbReference type="VEuPathDB" id="PlasmoDB:PVW1_020028600"/>
<dbReference type="AlphaFoldDB" id="A0A1G4EDF1"/>
<sequence>MEKYNLHYPTIERTGDDEEASSEVYTLLKDLKLYEFYKLLDNELVKINGSGCRYNYCDGCIASGHMNGKKLIDLCKKCCNIILNVHDILDKCMISDDNKKCQYMSHWLYDKVISITKDTNLVSNLYGVLSMYSGFNNVNFKNCTLKDFKVDKEAFNKKHILYEFIESYDDMKNKIDNKSKLYTPLYCKHVKENFRFYNDVKDQCTSEASCGYFNELNDFKGKFSQKGELNYIYEKCKYKETTCNNGSYAEDDVPCLRAKGNPFILPLLGNDPDDIVNILLNVAIISVPIMAIFLILFKFTPFGGKLNRINAKRRKTGSKKKEENIEDYMNNYAAYVDNIMKNRVNVAYHAS</sequence>
<protein>
    <submittedName>
        <fullName evidence="2">Vir protein, putative</fullName>
    </submittedName>
</protein>
<feature type="transmembrane region" description="Helical" evidence="1">
    <location>
        <begin position="278"/>
        <end position="299"/>
    </location>
</feature>
<dbReference type="Pfam" id="PF05795">
    <property type="entry name" value="Plasmodium_Vir"/>
    <property type="match status" value="2"/>
</dbReference>
<reference evidence="2 3" key="1">
    <citation type="submission" date="2016-07" db="EMBL/GenBank/DDBJ databases">
        <authorList>
            <consortium name="Pathogen Informatics"/>
        </authorList>
    </citation>
    <scope>NUCLEOTIDE SEQUENCE [LARGE SCALE GENOMIC DNA]</scope>
</reference>
<evidence type="ECO:0000313" key="3">
    <source>
        <dbReference type="Proteomes" id="UP000305196"/>
    </source>
</evidence>
<evidence type="ECO:0000313" key="2">
    <source>
        <dbReference type="EMBL" id="SCA60552.1"/>
    </source>
</evidence>
<dbReference type="VEuPathDB" id="PlasmoDB:PVP01_0006080"/>
<keyword evidence="1" id="KW-0472">Membrane</keyword>
<dbReference type="Proteomes" id="UP000305196">
    <property type="component" value="Unassembled WGS sequence"/>
</dbReference>
<dbReference type="InterPro" id="IPR008780">
    <property type="entry name" value="Plasmodium_Vir"/>
</dbReference>